<dbReference type="GO" id="GO:0005634">
    <property type="term" value="C:nucleus"/>
    <property type="evidence" value="ECO:0007669"/>
    <property type="project" value="TreeGrafter"/>
</dbReference>
<dbReference type="Pfam" id="PF03721">
    <property type="entry name" value="UDPG_MGDP_dh_N"/>
    <property type="match status" value="1"/>
</dbReference>
<evidence type="ECO:0000256" key="1">
    <source>
        <dbReference type="ARBA" id="ARBA00047473"/>
    </source>
</evidence>
<dbReference type="Proteomes" id="UP001179952">
    <property type="component" value="Unassembled WGS sequence"/>
</dbReference>
<organism evidence="3 4">
    <name type="scientific">Acorus gramineus</name>
    <name type="common">Dwarf sweet flag</name>
    <dbReference type="NCBI Taxonomy" id="55184"/>
    <lineage>
        <taxon>Eukaryota</taxon>
        <taxon>Viridiplantae</taxon>
        <taxon>Streptophyta</taxon>
        <taxon>Embryophyta</taxon>
        <taxon>Tracheophyta</taxon>
        <taxon>Spermatophyta</taxon>
        <taxon>Magnoliopsida</taxon>
        <taxon>Liliopsida</taxon>
        <taxon>Acoraceae</taxon>
        <taxon>Acorus</taxon>
    </lineage>
</organism>
<keyword evidence="4" id="KW-1185">Reference proteome</keyword>
<reference evidence="3" key="2">
    <citation type="submission" date="2023-06" db="EMBL/GenBank/DDBJ databases">
        <authorList>
            <person name="Ma L."/>
            <person name="Liu K.-W."/>
            <person name="Li Z."/>
            <person name="Hsiao Y.-Y."/>
            <person name="Qi Y."/>
            <person name="Fu T."/>
            <person name="Tang G."/>
            <person name="Zhang D."/>
            <person name="Sun W.-H."/>
            <person name="Liu D.-K."/>
            <person name="Li Y."/>
            <person name="Chen G.-Z."/>
            <person name="Liu X.-D."/>
            <person name="Liao X.-Y."/>
            <person name="Jiang Y.-T."/>
            <person name="Yu X."/>
            <person name="Hao Y."/>
            <person name="Huang J."/>
            <person name="Zhao X.-W."/>
            <person name="Ke S."/>
            <person name="Chen Y.-Y."/>
            <person name="Wu W.-L."/>
            <person name="Hsu J.-L."/>
            <person name="Lin Y.-F."/>
            <person name="Huang M.-D."/>
            <person name="Li C.-Y."/>
            <person name="Huang L."/>
            <person name="Wang Z.-W."/>
            <person name="Zhao X."/>
            <person name="Zhong W.-Y."/>
            <person name="Peng D.-H."/>
            <person name="Ahmad S."/>
            <person name="Lan S."/>
            <person name="Zhang J.-S."/>
            <person name="Tsai W.-C."/>
            <person name="Van De Peer Y."/>
            <person name="Liu Z.-J."/>
        </authorList>
    </citation>
    <scope>NUCLEOTIDE SEQUENCE</scope>
    <source>
        <strain evidence="3">SCP</strain>
        <tissue evidence="3">Leaves</tissue>
    </source>
</reference>
<dbReference type="PANTHER" id="PTHR11374:SF3">
    <property type="entry name" value="UDP-GLUCOSE 6-DEHYDROGENASE"/>
    <property type="match status" value="1"/>
</dbReference>
<dbReference type="Gene3D" id="3.40.50.720">
    <property type="entry name" value="NAD(P)-binding Rossmann-like Domain"/>
    <property type="match status" value="1"/>
</dbReference>
<dbReference type="PANTHER" id="PTHR11374">
    <property type="entry name" value="UDP-GLUCOSE DEHYDROGENASE/UDP-MANNAC DEHYDROGENASE"/>
    <property type="match status" value="1"/>
</dbReference>
<dbReference type="GO" id="GO:0051287">
    <property type="term" value="F:NAD binding"/>
    <property type="evidence" value="ECO:0007669"/>
    <property type="project" value="InterPro"/>
</dbReference>
<proteinExistence type="predicted"/>
<name>A0AAV9B4Z5_ACOGR</name>
<reference evidence="3" key="1">
    <citation type="journal article" date="2023" name="Nat. Commun.">
        <title>Diploid and tetraploid genomes of Acorus and the evolution of monocots.</title>
        <authorList>
            <person name="Ma L."/>
            <person name="Liu K.W."/>
            <person name="Li Z."/>
            <person name="Hsiao Y.Y."/>
            <person name="Qi Y."/>
            <person name="Fu T."/>
            <person name="Tang G.D."/>
            <person name="Zhang D."/>
            <person name="Sun W.H."/>
            <person name="Liu D.K."/>
            <person name="Li Y."/>
            <person name="Chen G.Z."/>
            <person name="Liu X.D."/>
            <person name="Liao X.Y."/>
            <person name="Jiang Y.T."/>
            <person name="Yu X."/>
            <person name="Hao Y."/>
            <person name="Huang J."/>
            <person name="Zhao X.W."/>
            <person name="Ke S."/>
            <person name="Chen Y.Y."/>
            <person name="Wu W.L."/>
            <person name="Hsu J.L."/>
            <person name="Lin Y.F."/>
            <person name="Huang M.D."/>
            <person name="Li C.Y."/>
            <person name="Huang L."/>
            <person name="Wang Z.W."/>
            <person name="Zhao X."/>
            <person name="Zhong W.Y."/>
            <person name="Peng D.H."/>
            <person name="Ahmad S."/>
            <person name="Lan S."/>
            <person name="Zhang J.S."/>
            <person name="Tsai W.C."/>
            <person name="Van de Peer Y."/>
            <person name="Liu Z.J."/>
        </authorList>
    </citation>
    <scope>NUCLEOTIDE SEQUENCE</scope>
    <source>
        <strain evidence="3">SCP</strain>
    </source>
</reference>
<dbReference type="GO" id="GO:0003979">
    <property type="term" value="F:UDP-glucose 6-dehydrogenase activity"/>
    <property type="evidence" value="ECO:0007669"/>
    <property type="project" value="UniProtKB-EC"/>
</dbReference>
<evidence type="ECO:0000313" key="4">
    <source>
        <dbReference type="Proteomes" id="UP001179952"/>
    </source>
</evidence>
<dbReference type="EMBL" id="JAUJYN010000005">
    <property type="protein sequence ID" value="KAK1271443.1"/>
    <property type="molecule type" value="Genomic_DNA"/>
</dbReference>
<gene>
    <name evidence="3" type="ORF">QJS04_geneDACA012987</name>
</gene>
<comment type="caution">
    <text evidence="3">The sequence shown here is derived from an EMBL/GenBank/DDBJ whole genome shotgun (WGS) entry which is preliminary data.</text>
</comment>
<comment type="catalytic activity">
    <reaction evidence="1">
        <text>UDP-alpha-D-glucose + 2 NAD(+) + H2O = UDP-alpha-D-glucuronate + 2 NADH + 3 H(+)</text>
        <dbReference type="Rhea" id="RHEA:23596"/>
        <dbReference type="ChEBI" id="CHEBI:15377"/>
        <dbReference type="ChEBI" id="CHEBI:15378"/>
        <dbReference type="ChEBI" id="CHEBI:57540"/>
        <dbReference type="ChEBI" id="CHEBI:57945"/>
        <dbReference type="ChEBI" id="CHEBI:58052"/>
        <dbReference type="ChEBI" id="CHEBI:58885"/>
        <dbReference type="EC" id="1.1.1.22"/>
    </reaction>
</comment>
<protein>
    <submittedName>
        <fullName evidence="3">UDP-glucose 6-dehydrogenase 3</fullName>
    </submittedName>
</protein>
<dbReference type="SUPFAM" id="SSF51735">
    <property type="entry name" value="NAD(P)-binding Rossmann-fold domains"/>
    <property type="match status" value="1"/>
</dbReference>
<dbReference type="InterPro" id="IPR036291">
    <property type="entry name" value="NAD(P)-bd_dom_sf"/>
</dbReference>
<dbReference type="GO" id="GO:0006024">
    <property type="term" value="P:glycosaminoglycan biosynthetic process"/>
    <property type="evidence" value="ECO:0007669"/>
    <property type="project" value="TreeGrafter"/>
</dbReference>
<sequence>MPAIVIAFPSSNPDSMTLSASIVGANLRFSSDVESHVANSDIIFIFVNTPTHGLGADKTANLIYWESVVRMITDDSHREVHRPCQDRRDHREDPAAASSLSLYLFFHWFFNPPLKYFGKNASTP</sequence>
<accession>A0AAV9B4Z5</accession>
<dbReference type="InterPro" id="IPR001732">
    <property type="entry name" value="UDP-Glc/GDP-Man_DH_N"/>
</dbReference>
<feature type="domain" description="UDP-glucose/GDP-mannose dehydrogenase N-terminal" evidence="2">
    <location>
        <begin position="16"/>
        <end position="74"/>
    </location>
</feature>
<evidence type="ECO:0000259" key="2">
    <source>
        <dbReference type="Pfam" id="PF03721"/>
    </source>
</evidence>
<evidence type="ECO:0000313" key="3">
    <source>
        <dbReference type="EMBL" id="KAK1271443.1"/>
    </source>
</evidence>
<dbReference type="AlphaFoldDB" id="A0AAV9B4Z5"/>
<dbReference type="InterPro" id="IPR028356">
    <property type="entry name" value="UDPglc_DH_euk"/>
</dbReference>